<gene>
    <name evidence="8" type="primary">rsmA</name>
    <name evidence="8" type="ORF">C5F50_10265</name>
</gene>
<dbReference type="InterPro" id="IPR029063">
    <property type="entry name" value="SAM-dependent_MTases_sf"/>
</dbReference>
<sequence length="235" mass="26402">MIKRKRFGQHFLNSNSIAKSIVSEAKITKNDVVFELGTGLGILTPLLCEKANKVISVDVDKQLIENAKSLFSNIDNLVLKSGDGFKTKDSFSIFVSNLPYSKSKKAIEWLAESSFSHGVIMVQKEFAEKLLAKSSKKRKAISVIADHAFEIKILSNVGKNNFSPVPKVDSVILEIIKKNLMNKDLIHTINKIFSYRRKTVRNILKQLNKESVIDKRVDDLSGDEIINLANQILEK</sequence>
<dbReference type="Proteomes" id="UP000509478">
    <property type="component" value="Chromosome"/>
</dbReference>
<evidence type="ECO:0000256" key="1">
    <source>
        <dbReference type="ARBA" id="ARBA00022552"/>
    </source>
</evidence>
<feature type="binding site" evidence="6">
    <location>
        <position position="97"/>
    </location>
    <ligand>
        <name>S-adenosyl-L-methionine</name>
        <dbReference type="ChEBI" id="CHEBI:59789"/>
    </ligand>
</feature>
<dbReference type="Pfam" id="PF00398">
    <property type="entry name" value="RrnaAD"/>
    <property type="match status" value="1"/>
</dbReference>
<dbReference type="SUPFAM" id="SSF53335">
    <property type="entry name" value="S-adenosyl-L-methionine-dependent methyltransferases"/>
    <property type="match status" value="1"/>
</dbReference>
<keyword evidence="2 6" id="KW-0489">Methyltransferase</keyword>
<dbReference type="OrthoDB" id="9883at2157"/>
<dbReference type="NCBIfam" id="TIGR00755">
    <property type="entry name" value="ksgA"/>
    <property type="match status" value="1"/>
</dbReference>
<dbReference type="PANTHER" id="PTHR11727">
    <property type="entry name" value="DIMETHYLADENOSINE TRANSFERASE"/>
    <property type="match status" value="1"/>
</dbReference>
<dbReference type="SMART" id="SM00650">
    <property type="entry name" value="rADc"/>
    <property type="match status" value="1"/>
</dbReference>
<dbReference type="InterPro" id="IPR001737">
    <property type="entry name" value="KsgA/Erm"/>
</dbReference>
<evidence type="ECO:0000256" key="6">
    <source>
        <dbReference type="PROSITE-ProRule" id="PRU01026"/>
    </source>
</evidence>
<dbReference type="AlphaFoldDB" id="A0A7D5MB35"/>
<dbReference type="PROSITE" id="PS51689">
    <property type="entry name" value="SAM_RNA_A_N6_MT"/>
    <property type="match status" value="1"/>
</dbReference>
<keyword evidence="3 6" id="KW-0808">Transferase</keyword>
<evidence type="ECO:0000313" key="8">
    <source>
        <dbReference type="EMBL" id="QLH07409.1"/>
    </source>
</evidence>
<keyword evidence="1" id="KW-0698">rRNA processing</keyword>
<dbReference type="KEGG" id="nue:C5F50_10265"/>
<evidence type="ECO:0000256" key="4">
    <source>
        <dbReference type="ARBA" id="ARBA00022691"/>
    </source>
</evidence>
<reference evidence="8 9" key="1">
    <citation type="submission" date="2018-02" db="EMBL/GenBank/DDBJ databases">
        <title>Complete genome of Nitrosopumilus ureaphilus PS0.</title>
        <authorList>
            <person name="Qin W."/>
            <person name="Zheng Y."/>
            <person name="Stahl D.A."/>
        </authorList>
    </citation>
    <scope>NUCLEOTIDE SEQUENCE [LARGE SCALE GENOMIC DNA]</scope>
    <source>
        <strain evidence="8 9">PS0</strain>
    </source>
</reference>
<dbReference type="InterPro" id="IPR020598">
    <property type="entry name" value="rRNA_Ade_methylase_Trfase_N"/>
</dbReference>
<feature type="binding site" evidence="6">
    <location>
        <position position="10"/>
    </location>
    <ligand>
        <name>S-adenosyl-L-methionine</name>
        <dbReference type="ChEBI" id="CHEBI:59789"/>
    </ligand>
</feature>
<feature type="domain" description="Ribosomal RNA adenine methylase transferase N-terminal" evidence="7">
    <location>
        <begin position="17"/>
        <end position="179"/>
    </location>
</feature>
<dbReference type="PANTHER" id="PTHR11727:SF7">
    <property type="entry name" value="DIMETHYLADENOSINE TRANSFERASE-RELATED"/>
    <property type="match status" value="1"/>
</dbReference>
<dbReference type="RefSeq" id="WP_179371288.1">
    <property type="nucleotide sequence ID" value="NZ_CP026995.1"/>
</dbReference>
<feature type="binding site" evidence="6">
    <location>
        <position position="83"/>
    </location>
    <ligand>
        <name>S-adenosyl-L-methionine</name>
        <dbReference type="ChEBI" id="CHEBI:59789"/>
    </ligand>
</feature>
<dbReference type="EMBL" id="CP026995">
    <property type="protein sequence ID" value="QLH07409.1"/>
    <property type="molecule type" value="Genomic_DNA"/>
</dbReference>
<evidence type="ECO:0000256" key="3">
    <source>
        <dbReference type="ARBA" id="ARBA00022679"/>
    </source>
</evidence>
<accession>A0A7D5MB35</accession>
<evidence type="ECO:0000256" key="2">
    <source>
        <dbReference type="ARBA" id="ARBA00022603"/>
    </source>
</evidence>
<dbReference type="InterPro" id="IPR011530">
    <property type="entry name" value="rRNA_adenine_dimethylase"/>
</dbReference>
<evidence type="ECO:0000313" key="9">
    <source>
        <dbReference type="Proteomes" id="UP000509478"/>
    </source>
</evidence>
<dbReference type="GO" id="GO:0000179">
    <property type="term" value="F:rRNA (adenine-N6,N6-)-dimethyltransferase activity"/>
    <property type="evidence" value="ECO:0007669"/>
    <property type="project" value="UniProtKB-UniRule"/>
</dbReference>
<protein>
    <submittedName>
        <fullName evidence="8">Ribosomal RNA small subunit methyltransferase A</fullName>
    </submittedName>
</protein>
<keyword evidence="9" id="KW-1185">Reference proteome</keyword>
<dbReference type="CDD" id="cd02440">
    <property type="entry name" value="AdoMet_MTases"/>
    <property type="match status" value="1"/>
</dbReference>
<evidence type="ECO:0000259" key="7">
    <source>
        <dbReference type="SMART" id="SM00650"/>
    </source>
</evidence>
<dbReference type="GeneID" id="56068496"/>
<keyword evidence="5 6" id="KW-0694">RNA-binding</keyword>
<evidence type="ECO:0000256" key="5">
    <source>
        <dbReference type="ARBA" id="ARBA00022884"/>
    </source>
</evidence>
<feature type="binding site" evidence="6">
    <location>
        <position position="58"/>
    </location>
    <ligand>
        <name>S-adenosyl-L-methionine</name>
        <dbReference type="ChEBI" id="CHEBI:59789"/>
    </ligand>
</feature>
<name>A0A7D5MB35_9ARCH</name>
<comment type="similarity">
    <text evidence="6">Belongs to the class I-like SAM-binding methyltransferase superfamily. rRNA adenine N(6)-methyltransferase family.</text>
</comment>
<proteinExistence type="inferred from homology"/>
<feature type="binding site" evidence="6">
    <location>
        <position position="37"/>
    </location>
    <ligand>
        <name>S-adenosyl-L-methionine</name>
        <dbReference type="ChEBI" id="CHEBI:59789"/>
    </ligand>
</feature>
<dbReference type="Gene3D" id="3.40.50.150">
    <property type="entry name" value="Vaccinia Virus protein VP39"/>
    <property type="match status" value="1"/>
</dbReference>
<organism evidence="8 9">
    <name type="scientific">Nitrosopumilus ureiphilus</name>
    <dbReference type="NCBI Taxonomy" id="1470067"/>
    <lineage>
        <taxon>Archaea</taxon>
        <taxon>Nitrososphaerota</taxon>
        <taxon>Nitrososphaeria</taxon>
        <taxon>Nitrosopumilales</taxon>
        <taxon>Nitrosopumilaceae</taxon>
        <taxon>Nitrosopumilus</taxon>
    </lineage>
</organism>
<feature type="binding site" evidence="6">
    <location>
        <position position="12"/>
    </location>
    <ligand>
        <name>S-adenosyl-L-methionine</name>
        <dbReference type="ChEBI" id="CHEBI:59789"/>
    </ligand>
</feature>
<keyword evidence="4 6" id="KW-0949">S-adenosyl-L-methionine</keyword>
<dbReference type="GO" id="GO:0003723">
    <property type="term" value="F:RNA binding"/>
    <property type="evidence" value="ECO:0007669"/>
    <property type="project" value="UniProtKB-UniRule"/>
</dbReference>